<dbReference type="InterPro" id="IPR020625">
    <property type="entry name" value="Schiff_base-form_aldolases_AS"/>
</dbReference>
<evidence type="ECO:0000256" key="12">
    <source>
        <dbReference type="HAMAP-Rule" id="MF_00418"/>
    </source>
</evidence>
<feature type="site" description="Part of a proton relay during catalysis" evidence="12">
    <location>
        <position position="84"/>
    </location>
</feature>
<accession>A0A7K1UIB8</accession>
<dbReference type="Gene3D" id="3.20.20.70">
    <property type="entry name" value="Aldolase class I"/>
    <property type="match status" value="1"/>
</dbReference>
<evidence type="ECO:0000256" key="6">
    <source>
        <dbReference type="ARBA" id="ARBA00022605"/>
    </source>
</evidence>
<comment type="function">
    <text evidence="1 12">Catalyzes the condensation of (S)-aspartate-beta-semialdehyde [(S)-ASA] and pyruvate to 4-hydroxy-tetrahydrodipicolinate (HTPA).</text>
</comment>
<comment type="pathway">
    <text evidence="2 12">Amino-acid biosynthesis; L-lysine biosynthesis via DAP pathway; (S)-tetrahydrodipicolinate from L-aspartate: step 3/4.</text>
</comment>
<dbReference type="Pfam" id="PF00701">
    <property type="entry name" value="DHDPS"/>
    <property type="match status" value="1"/>
</dbReference>
<evidence type="ECO:0000256" key="13">
    <source>
        <dbReference type="PIRNR" id="PIRNR001365"/>
    </source>
</evidence>
<evidence type="ECO:0000256" key="5">
    <source>
        <dbReference type="ARBA" id="ARBA00022490"/>
    </source>
</evidence>
<comment type="caution">
    <text evidence="16">The sequence shown here is derived from an EMBL/GenBank/DDBJ whole genome shotgun (WGS) entry which is preliminary data.</text>
</comment>
<dbReference type="GO" id="GO:0019877">
    <property type="term" value="P:diaminopimelate biosynthetic process"/>
    <property type="evidence" value="ECO:0007669"/>
    <property type="project" value="UniProtKB-UniRule"/>
</dbReference>
<evidence type="ECO:0000256" key="15">
    <source>
        <dbReference type="PIRSR" id="PIRSR001365-2"/>
    </source>
</evidence>
<feature type="active site" description="Schiff-base intermediate with substrate" evidence="12 14">
    <location>
        <position position="201"/>
    </location>
</feature>
<organism evidence="16 17">
    <name type="scientific">Nesterenkonia alkaliphila</name>
    <dbReference type="NCBI Taxonomy" id="1463631"/>
    <lineage>
        <taxon>Bacteria</taxon>
        <taxon>Bacillati</taxon>
        <taxon>Actinomycetota</taxon>
        <taxon>Actinomycetes</taxon>
        <taxon>Micrococcales</taxon>
        <taxon>Micrococcaceae</taxon>
        <taxon>Nesterenkonia</taxon>
    </lineage>
</organism>
<comment type="caution">
    <text evidence="12">Was originally thought to be a dihydrodipicolinate synthase (DHDPS), catalyzing the condensation of (S)-aspartate-beta-semialdehyde [(S)-ASA] and pyruvate to dihydrodipicolinate (DHDP). However, it was shown in E.coli that the product of the enzymatic reaction is not dihydrodipicolinate but in fact (4S)-4-hydroxy-2,3,4,5-tetrahydro-(2S)-dipicolinic acid (HTPA), and that the consecutive dehydration reaction leading to DHDP is not spontaneous but catalyzed by DapB.</text>
</comment>
<feature type="binding site" evidence="12 15">
    <location>
        <position position="241"/>
    </location>
    <ligand>
        <name>pyruvate</name>
        <dbReference type="ChEBI" id="CHEBI:15361"/>
    </ligand>
</feature>
<dbReference type="GO" id="GO:0008840">
    <property type="term" value="F:4-hydroxy-tetrahydrodipicolinate synthase activity"/>
    <property type="evidence" value="ECO:0007669"/>
    <property type="project" value="UniProtKB-UniRule"/>
</dbReference>
<dbReference type="InterPro" id="IPR013785">
    <property type="entry name" value="Aldolase_TIM"/>
</dbReference>
<dbReference type="PANTHER" id="PTHR12128:SF66">
    <property type="entry name" value="4-HYDROXY-2-OXOGLUTARATE ALDOLASE, MITOCHONDRIAL"/>
    <property type="match status" value="1"/>
</dbReference>
<sequence>MTTDPNAATHHAAADVTSTGHEFDPYLAKGQVKHPDQTDPHFGHLITAMVTPFTKDDRVDFKAFEALAAKLVDEGNDALVVSGTTGETSTLEDYEKADLVRAAKSAVGDRARIIAGTSTNHTSHDLEMAAKAERAGADGQLVVTPYYNKPSQDGVLAHYRAVADAADLPLMIYDIPGRTGIPIATETILRLAEHPRIMSLKDAKNDITATTEVLTKTDLEIYSGDDQNVLAWMAMGAAGVVSVTAHVAAPTFRRMIDAVLNYDLREARIAHGELGPVIRALMTRVQGAVSSKLVLNWMGFPINTDVRLPLVQANEAEQELVLADLREAGWKL</sequence>
<reference evidence="16 17" key="1">
    <citation type="submission" date="2019-12" db="EMBL/GenBank/DDBJ databases">
        <title>Nesterenkonia muleiensis sp. nov., a novel actinobacterium isolated from sap of Populus euphratica.</title>
        <authorList>
            <person name="Wang R."/>
        </authorList>
    </citation>
    <scope>NUCLEOTIDE SEQUENCE [LARGE SCALE GENOMIC DNA]</scope>
    <source>
        <strain evidence="16 17">F10</strain>
    </source>
</reference>
<comment type="subunit">
    <text evidence="12">Homotetramer; dimer of dimers.</text>
</comment>
<feature type="binding site" evidence="12 15">
    <location>
        <position position="85"/>
    </location>
    <ligand>
        <name>pyruvate</name>
        <dbReference type="ChEBI" id="CHEBI:15361"/>
    </ligand>
</feature>
<evidence type="ECO:0000256" key="14">
    <source>
        <dbReference type="PIRSR" id="PIRSR001365-1"/>
    </source>
</evidence>
<proteinExistence type="inferred from homology"/>
<dbReference type="PRINTS" id="PR00146">
    <property type="entry name" value="DHPICSNTHASE"/>
</dbReference>
<evidence type="ECO:0000313" key="17">
    <source>
        <dbReference type="Proteomes" id="UP000460157"/>
    </source>
</evidence>
<evidence type="ECO:0000256" key="10">
    <source>
        <dbReference type="ARBA" id="ARBA00023270"/>
    </source>
</evidence>
<dbReference type="AlphaFoldDB" id="A0A7K1UIB8"/>
<keyword evidence="9 12" id="KW-0456">Lyase</keyword>
<evidence type="ECO:0000256" key="11">
    <source>
        <dbReference type="ARBA" id="ARBA00047836"/>
    </source>
</evidence>
<name>A0A7K1UIB8_9MICC</name>
<dbReference type="EMBL" id="WRPM01000051">
    <property type="protein sequence ID" value="MVT26207.1"/>
    <property type="molecule type" value="Genomic_DNA"/>
</dbReference>
<feature type="active site" description="Proton donor/acceptor" evidence="12 14">
    <location>
        <position position="173"/>
    </location>
</feature>
<keyword evidence="8 12" id="KW-0457">Lysine biosynthesis</keyword>
<evidence type="ECO:0000256" key="7">
    <source>
        <dbReference type="ARBA" id="ARBA00022915"/>
    </source>
</evidence>
<keyword evidence="10 12" id="KW-0704">Schiff base</keyword>
<dbReference type="EC" id="4.3.3.7" evidence="4 12"/>
<evidence type="ECO:0000313" key="16">
    <source>
        <dbReference type="EMBL" id="MVT26207.1"/>
    </source>
</evidence>
<keyword evidence="6 12" id="KW-0028">Amino-acid biosynthesis</keyword>
<comment type="catalytic activity">
    <reaction evidence="11 12">
        <text>L-aspartate 4-semialdehyde + pyruvate = (2S,4S)-4-hydroxy-2,3,4,5-tetrahydrodipicolinate + H2O + H(+)</text>
        <dbReference type="Rhea" id="RHEA:34171"/>
        <dbReference type="ChEBI" id="CHEBI:15361"/>
        <dbReference type="ChEBI" id="CHEBI:15377"/>
        <dbReference type="ChEBI" id="CHEBI:15378"/>
        <dbReference type="ChEBI" id="CHEBI:67139"/>
        <dbReference type="ChEBI" id="CHEBI:537519"/>
        <dbReference type="EC" id="4.3.3.7"/>
    </reaction>
</comment>
<dbReference type="SUPFAM" id="SSF51569">
    <property type="entry name" value="Aldolase"/>
    <property type="match status" value="1"/>
</dbReference>
<evidence type="ECO:0000256" key="3">
    <source>
        <dbReference type="ARBA" id="ARBA00007592"/>
    </source>
</evidence>
<dbReference type="HAMAP" id="MF_00418">
    <property type="entry name" value="DapA"/>
    <property type="match status" value="1"/>
</dbReference>
<feature type="site" description="Part of a proton relay during catalysis" evidence="12">
    <location>
        <position position="147"/>
    </location>
</feature>
<comment type="subcellular location">
    <subcellularLocation>
        <location evidence="12">Cytoplasm</location>
    </subcellularLocation>
</comment>
<dbReference type="NCBIfam" id="TIGR00674">
    <property type="entry name" value="dapA"/>
    <property type="match status" value="1"/>
</dbReference>
<keyword evidence="7 12" id="KW-0220">Diaminopimelate biosynthesis</keyword>
<evidence type="ECO:0000256" key="8">
    <source>
        <dbReference type="ARBA" id="ARBA00023154"/>
    </source>
</evidence>
<evidence type="ECO:0000256" key="4">
    <source>
        <dbReference type="ARBA" id="ARBA00012086"/>
    </source>
</evidence>
<dbReference type="InterPro" id="IPR002220">
    <property type="entry name" value="DapA-like"/>
</dbReference>
<evidence type="ECO:0000256" key="2">
    <source>
        <dbReference type="ARBA" id="ARBA00005120"/>
    </source>
</evidence>
<keyword evidence="17" id="KW-1185">Reference proteome</keyword>
<dbReference type="SMART" id="SM01130">
    <property type="entry name" value="DHDPS"/>
    <property type="match status" value="1"/>
</dbReference>
<protein>
    <recommendedName>
        <fullName evidence="4 12">4-hydroxy-tetrahydrodipicolinate synthase</fullName>
        <shortName evidence="12">HTPA synthase</shortName>
        <ecNumber evidence="4 12">4.3.3.7</ecNumber>
    </recommendedName>
</protein>
<dbReference type="CDD" id="cd00950">
    <property type="entry name" value="DHDPS"/>
    <property type="match status" value="1"/>
</dbReference>
<dbReference type="GO" id="GO:0009089">
    <property type="term" value="P:lysine biosynthetic process via diaminopimelate"/>
    <property type="evidence" value="ECO:0007669"/>
    <property type="project" value="UniProtKB-UniRule"/>
</dbReference>
<evidence type="ECO:0000256" key="1">
    <source>
        <dbReference type="ARBA" id="ARBA00003294"/>
    </source>
</evidence>
<dbReference type="Proteomes" id="UP000460157">
    <property type="component" value="Unassembled WGS sequence"/>
</dbReference>
<keyword evidence="5 12" id="KW-0963">Cytoplasm</keyword>
<dbReference type="GO" id="GO:0005829">
    <property type="term" value="C:cytosol"/>
    <property type="evidence" value="ECO:0007669"/>
    <property type="project" value="TreeGrafter"/>
</dbReference>
<comment type="similarity">
    <text evidence="3 12 13">Belongs to the DapA family.</text>
</comment>
<dbReference type="PROSITE" id="PS00666">
    <property type="entry name" value="DHDPS_2"/>
    <property type="match status" value="1"/>
</dbReference>
<dbReference type="PIRSF" id="PIRSF001365">
    <property type="entry name" value="DHDPS"/>
    <property type="match status" value="1"/>
</dbReference>
<dbReference type="InterPro" id="IPR005263">
    <property type="entry name" value="DapA"/>
</dbReference>
<gene>
    <name evidence="12 16" type="primary">dapA</name>
    <name evidence="16" type="ORF">GNZ21_07520</name>
</gene>
<dbReference type="PANTHER" id="PTHR12128">
    <property type="entry name" value="DIHYDRODIPICOLINATE SYNTHASE"/>
    <property type="match status" value="1"/>
</dbReference>
<dbReference type="OrthoDB" id="9782828at2"/>
<dbReference type="UniPathway" id="UPA00034">
    <property type="reaction ID" value="UER00017"/>
</dbReference>
<evidence type="ECO:0000256" key="9">
    <source>
        <dbReference type="ARBA" id="ARBA00023239"/>
    </source>
</evidence>